<accession>A0A7M1RXI2</accession>
<proteinExistence type="predicted"/>
<dbReference type="InterPro" id="IPR057878">
    <property type="entry name" value="CrAss_Ring_2"/>
</dbReference>
<dbReference type="GeneID" id="65129050"/>
<dbReference type="RefSeq" id="YP_010110730.1">
    <property type="nucleotide sequence ID" value="NC_055874.1"/>
</dbReference>
<evidence type="ECO:0000313" key="1">
    <source>
        <dbReference type="EMBL" id="QOR58572.1"/>
    </source>
</evidence>
<name>A0A7M1RXI2_9CAUD</name>
<dbReference type="EMBL" id="MT774381">
    <property type="protein sequence ID" value="QOR58572.1"/>
    <property type="molecule type" value="Genomic_DNA"/>
</dbReference>
<protein>
    <submittedName>
        <fullName evidence="1">Uncharacterized protein</fullName>
    </submittedName>
</protein>
<dbReference type="Pfam" id="PF25702">
    <property type="entry name" value="CrAss_Ring_2"/>
    <property type="match status" value="1"/>
</dbReference>
<sequence length="250" mass="28796">MQVIPNIFYIFIVYHNLINDNMSSINQLVSEIAHVAQEPNNNALRVAIKREIIHARNELIRKSYNNHSITDKVLQQRFRLSLIDVPDGDLKGTDDLKLSVVKRTAQKVPRPTRLPHNIPFHSVRTAGVNNPHEIPFAKEASARFNNFLPGMCNLATYDYINEYIYIRLSPGNDIANIKNIIIESVFEYPQIIKTETVEGEKVINEFTIDDDEFLLPEDLVGAVKDMVYQRLHLEIHRQTNETPEINKLRG</sequence>
<evidence type="ECO:0000313" key="2">
    <source>
        <dbReference type="Proteomes" id="UP000594037"/>
    </source>
</evidence>
<dbReference type="Proteomes" id="UP000594037">
    <property type="component" value="Segment"/>
</dbReference>
<dbReference type="KEGG" id="vg:65129050"/>
<organism evidence="1 2">
    <name type="scientific">uncultured phage cr3_1</name>
    <dbReference type="NCBI Taxonomy" id="2772065"/>
    <lineage>
        <taxon>Viruses</taxon>
        <taxon>Duplodnaviria</taxon>
        <taxon>Heunggongvirae</taxon>
        <taxon>Uroviricota</taxon>
        <taxon>Caudoviricetes</taxon>
        <taxon>Crassvirales</taxon>
        <taxon>Intestiviridae</taxon>
        <taxon>Crudevirinae</taxon>
        <taxon>Diorhovirus</taxon>
        <taxon>Diorhovirus intestinalis</taxon>
    </lineage>
</organism>
<reference evidence="1 2" key="1">
    <citation type="submission" date="2020-07" db="EMBL/GenBank/DDBJ databases">
        <title>Taxonomic proposal: Crassvirales, a new order of highly abundant and diverse bacterial viruses.</title>
        <authorList>
            <person name="Shkoporov A.N."/>
            <person name="Stockdale S.R."/>
            <person name="Guerin E."/>
            <person name="Ross R.P."/>
            <person name="Hill C."/>
        </authorList>
    </citation>
    <scope>NUCLEOTIDE SEQUENCE [LARGE SCALE GENOMIC DNA]</scope>
</reference>
<keyword evidence="2" id="KW-1185">Reference proteome</keyword>